<feature type="domain" description="FAD-binding FR-type" evidence="10">
    <location>
        <begin position="138"/>
        <end position="199"/>
    </location>
</feature>
<evidence type="ECO:0000259" key="10">
    <source>
        <dbReference type="PROSITE" id="PS51384"/>
    </source>
</evidence>
<dbReference type="SUPFAM" id="SSF49879">
    <property type="entry name" value="SMAD/FHA domain"/>
    <property type="match status" value="1"/>
</dbReference>
<dbReference type="InterPro" id="IPR000253">
    <property type="entry name" value="FHA_dom"/>
</dbReference>
<evidence type="ECO:0000313" key="11">
    <source>
        <dbReference type="EMBL" id="MBE9041627.1"/>
    </source>
</evidence>
<dbReference type="GO" id="GO:0016491">
    <property type="term" value="F:oxidoreductase activity"/>
    <property type="evidence" value="ECO:0007669"/>
    <property type="project" value="UniProtKB-KW"/>
</dbReference>
<evidence type="ECO:0000256" key="6">
    <source>
        <dbReference type="ARBA" id="ARBA00023002"/>
    </source>
</evidence>
<name>A0A928VZC7_9CYAN</name>
<dbReference type="Proteomes" id="UP000621799">
    <property type="component" value="Unassembled WGS sequence"/>
</dbReference>
<comment type="cofactor">
    <cofactor evidence="1">
        <name>FAD</name>
        <dbReference type="ChEBI" id="CHEBI:57692"/>
    </cofactor>
</comment>
<evidence type="ECO:0000256" key="8">
    <source>
        <dbReference type="ARBA" id="ARBA00023014"/>
    </source>
</evidence>
<feature type="non-terminal residue" evidence="11">
    <location>
        <position position="199"/>
    </location>
</feature>
<evidence type="ECO:0000256" key="4">
    <source>
        <dbReference type="ARBA" id="ARBA00022723"/>
    </source>
</evidence>
<evidence type="ECO:0000256" key="5">
    <source>
        <dbReference type="ARBA" id="ARBA00022827"/>
    </source>
</evidence>
<dbReference type="SUPFAM" id="SSF63380">
    <property type="entry name" value="Riboflavin synthase domain-like"/>
    <property type="match status" value="1"/>
</dbReference>
<keyword evidence="7" id="KW-0408">Iron</keyword>
<evidence type="ECO:0000313" key="12">
    <source>
        <dbReference type="Proteomes" id="UP000621799"/>
    </source>
</evidence>
<dbReference type="Pfam" id="PF00970">
    <property type="entry name" value="FAD_binding_6"/>
    <property type="match status" value="1"/>
</dbReference>
<comment type="caution">
    <text evidence="11">The sequence shown here is derived from an EMBL/GenBank/DDBJ whole genome shotgun (WGS) entry which is preliminary data.</text>
</comment>
<keyword evidence="2" id="KW-0285">Flavoprotein</keyword>
<dbReference type="RefSeq" id="WP_264321826.1">
    <property type="nucleotide sequence ID" value="NZ_JADEXN010000222.1"/>
</dbReference>
<reference evidence="11" key="1">
    <citation type="submission" date="2020-10" db="EMBL/GenBank/DDBJ databases">
        <authorList>
            <person name="Castelo-Branco R."/>
            <person name="Eusebio N."/>
            <person name="Adriana R."/>
            <person name="Vieira A."/>
            <person name="Brugerolle De Fraissinette N."/>
            <person name="Rezende De Castro R."/>
            <person name="Schneider M.P."/>
            <person name="Vasconcelos V."/>
            <person name="Leao P.N."/>
        </authorList>
    </citation>
    <scope>NUCLEOTIDE SEQUENCE</scope>
    <source>
        <strain evidence="11">LEGE 11467</strain>
    </source>
</reference>
<dbReference type="InterPro" id="IPR008984">
    <property type="entry name" value="SMAD_FHA_dom_sf"/>
</dbReference>
<dbReference type="InterPro" id="IPR050415">
    <property type="entry name" value="MRET"/>
</dbReference>
<dbReference type="Gene3D" id="2.40.30.10">
    <property type="entry name" value="Translation factors"/>
    <property type="match status" value="1"/>
</dbReference>
<dbReference type="PROSITE" id="PS51384">
    <property type="entry name" value="FAD_FR"/>
    <property type="match status" value="1"/>
</dbReference>
<dbReference type="InterPro" id="IPR017927">
    <property type="entry name" value="FAD-bd_FR_type"/>
</dbReference>
<keyword evidence="8" id="KW-0411">Iron-sulfur</keyword>
<evidence type="ECO:0000256" key="2">
    <source>
        <dbReference type="ARBA" id="ARBA00022630"/>
    </source>
</evidence>
<accession>A0A928VZC7</accession>
<dbReference type="InterPro" id="IPR017938">
    <property type="entry name" value="Riboflavin_synthase-like_b-brl"/>
</dbReference>
<gene>
    <name evidence="11" type="ORF">IQ235_12635</name>
</gene>
<dbReference type="PANTHER" id="PTHR47354">
    <property type="entry name" value="NADH OXIDOREDUCTASE HCR"/>
    <property type="match status" value="1"/>
</dbReference>
<evidence type="ECO:0000256" key="1">
    <source>
        <dbReference type="ARBA" id="ARBA00001974"/>
    </source>
</evidence>
<keyword evidence="5" id="KW-0274">FAD</keyword>
<sequence>MPKFILVHSKKPSQTREVHLNPEMQLNQECLIGRDPRCCLVLNDSLVSAQHGKICLRQGQYSFQDLGSRNGSRLNNETVKSGRSYLLNPSDVLQIGPFALLVQSEDETTTAQYDRPLSPGDYMPLATIEPTKIDRWTQGKLTVRCADVIVETDDTKTFVFVASPPRLFTYQPGQFVTLDLEIGGKRVMRSYSISSTPSR</sequence>
<dbReference type="Pfam" id="PF00498">
    <property type="entry name" value="FHA"/>
    <property type="match status" value="1"/>
</dbReference>
<evidence type="ECO:0000259" key="9">
    <source>
        <dbReference type="PROSITE" id="PS50006"/>
    </source>
</evidence>
<evidence type="ECO:0000256" key="3">
    <source>
        <dbReference type="ARBA" id="ARBA00022714"/>
    </source>
</evidence>
<proteinExistence type="predicted"/>
<dbReference type="PANTHER" id="PTHR47354:SF6">
    <property type="entry name" value="NADH OXIDOREDUCTASE HCR"/>
    <property type="match status" value="1"/>
</dbReference>
<keyword evidence="12" id="KW-1185">Reference proteome</keyword>
<keyword evidence="3" id="KW-0001">2Fe-2S</keyword>
<organism evidence="11 12">
    <name type="scientific">Zarconia navalis LEGE 11467</name>
    <dbReference type="NCBI Taxonomy" id="1828826"/>
    <lineage>
        <taxon>Bacteria</taxon>
        <taxon>Bacillati</taxon>
        <taxon>Cyanobacteriota</taxon>
        <taxon>Cyanophyceae</taxon>
        <taxon>Oscillatoriophycideae</taxon>
        <taxon>Oscillatoriales</taxon>
        <taxon>Oscillatoriales incertae sedis</taxon>
        <taxon>Zarconia</taxon>
        <taxon>Zarconia navalis</taxon>
    </lineage>
</organism>
<protein>
    <submittedName>
        <fullName evidence="11">FHA domain-containing protein</fullName>
    </submittedName>
</protein>
<keyword evidence="6" id="KW-0560">Oxidoreductase</keyword>
<dbReference type="PROSITE" id="PS50006">
    <property type="entry name" value="FHA_DOMAIN"/>
    <property type="match status" value="1"/>
</dbReference>
<feature type="domain" description="FHA" evidence="9">
    <location>
        <begin position="30"/>
        <end position="79"/>
    </location>
</feature>
<dbReference type="GO" id="GO:0046872">
    <property type="term" value="F:metal ion binding"/>
    <property type="evidence" value="ECO:0007669"/>
    <property type="project" value="UniProtKB-KW"/>
</dbReference>
<dbReference type="InterPro" id="IPR008333">
    <property type="entry name" value="Cbr1-like_FAD-bd_dom"/>
</dbReference>
<dbReference type="CDD" id="cd00060">
    <property type="entry name" value="FHA"/>
    <property type="match status" value="1"/>
</dbReference>
<keyword evidence="4" id="KW-0479">Metal-binding</keyword>
<dbReference type="Gene3D" id="2.60.200.20">
    <property type="match status" value="1"/>
</dbReference>
<dbReference type="EMBL" id="JADEXN010000222">
    <property type="protein sequence ID" value="MBE9041627.1"/>
    <property type="molecule type" value="Genomic_DNA"/>
</dbReference>
<dbReference type="SMART" id="SM00240">
    <property type="entry name" value="FHA"/>
    <property type="match status" value="1"/>
</dbReference>
<dbReference type="AlphaFoldDB" id="A0A928VZC7"/>
<dbReference type="GO" id="GO:0051537">
    <property type="term" value="F:2 iron, 2 sulfur cluster binding"/>
    <property type="evidence" value="ECO:0007669"/>
    <property type="project" value="UniProtKB-KW"/>
</dbReference>
<evidence type="ECO:0000256" key="7">
    <source>
        <dbReference type="ARBA" id="ARBA00023004"/>
    </source>
</evidence>